<evidence type="ECO:0000313" key="4">
    <source>
        <dbReference type="Proteomes" id="UP000034212"/>
    </source>
</evidence>
<evidence type="ECO:0000256" key="1">
    <source>
        <dbReference type="SAM" id="Coils"/>
    </source>
</evidence>
<accession>A0A0G1TH58</accession>
<dbReference type="EMBL" id="LCOQ01000002">
    <property type="protein sequence ID" value="KKU81104.1"/>
    <property type="molecule type" value="Genomic_DNA"/>
</dbReference>
<evidence type="ECO:0008006" key="5">
    <source>
        <dbReference type="Google" id="ProtNLM"/>
    </source>
</evidence>
<feature type="transmembrane region" description="Helical" evidence="2">
    <location>
        <begin position="6"/>
        <end position="30"/>
    </location>
</feature>
<organism evidence="3 4">
    <name type="scientific">Candidatus Gottesmanbacteria bacterium GW2011_GWA1_47_8</name>
    <dbReference type="NCBI Taxonomy" id="1618438"/>
    <lineage>
        <taxon>Bacteria</taxon>
        <taxon>Candidatus Gottesmaniibacteriota</taxon>
    </lineage>
</organism>
<evidence type="ECO:0000256" key="2">
    <source>
        <dbReference type="SAM" id="Phobius"/>
    </source>
</evidence>
<dbReference type="Pfam" id="PF12732">
    <property type="entry name" value="YtxH"/>
    <property type="match status" value="1"/>
</dbReference>
<name>A0A0G1TH58_9BACT</name>
<feature type="coiled-coil region" evidence="1">
    <location>
        <begin position="117"/>
        <end position="170"/>
    </location>
</feature>
<reference evidence="3 4" key="1">
    <citation type="journal article" date="2015" name="Nature">
        <title>rRNA introns, odd ribosomes, and small enigmatic genomes across a large radiation of phyla.</title>
        <authorList>
            <person name="Brown C.T."/>
            <person name="Hug L.A."/>
            <person name="Thomas B.C."/>
            <person name="Sharon I."/>
            <person name="Castelle C.J."/>
            <person name="Singh A."/>
            <person name="Wilkins M.J."/>
            <person name="Williams K.H."/>
            <person name="Banfield J.F."/>
        </authorList>
    </citation>
    <scope>NUCLEOTIDE SEQUENCE [LARGE SCALE GENOMIC DNA]</scope>
</reference>
<keyword evidence="2" id="KW-0472">Membrane</keyword>
<protein>
    <recommendedName>
        <fullName evidence="5">General stress protein</fullName>
    </recommendedName>
</protein>
<keyword evidence="2" id="KW-0812">Transmembrane</keyword>
<dbReference type="AlphaFoldDB" id="A0A0G1TH58"/>
<evidence type="ECO:0000313" key="3">
    <source>
        <dbReference type="EMBL" id="KKU81104.1"/>
    </source>
</evidence>
<keyword evidence="1" id="KW-0175">Coiled coil</keyword>
<dbReference type="Proteomes" id="UP000034212">
    <property type="component" value="Unassembled WGS sequence"/>
</dbReference>
<keyword evidence="2" id="KW-1133">Transmembrane helix</keyword>
<sequence length="189" mass="20906">MDPVQLTIIAISFIITILIVFLGVQVWYILKEMRASLQKVNKMLEDAGKVSGTVSQGVSSMAGICFPRFAAKTTTMSEEKSRDPRFFVGLFIGGLIGAIVLFFLGTKDGKKTGKLLADKGEDILDNLRDKLSDIVEEGKTQIEEKKDVVVKSATESIDTALAHIEELQERGRQTTATLRKQFKNLPKKN</sequence>
<gene>
    <name evidence="3" type="ORF">UY08_C0002G0017</name>
</gene>
<feature type="transmembrane region" description="Helical" evidence="2">
    <location>
        <begin position="86"/>
        <end position="105"/>
    </location>
</feature>
<comment type="caution">
    <text evidence="3">The sequence shown here is derived from an EMBL/GenBank/DDBJ whole genome shotgun (WGS) entry which is preliminary data.</text>
</comment>
<proteinExistence type="predicted"/>
<dbReference type="PATRIC" id="fig|1618438.3.peg.43"/>
<dbReference type="InterPro" id="IPR024623">
    <property type="entry name" value="YtxH"/>
</dbReference>